<evidence type="ECO:0000313" key="3">
    <source>
        <dbReference type="Proteomes" id="UP001221898"/>
    </source>
</evidence>
<evidence type="ECO:0000256" key="1">
    <source>
        <dbReference type="SAM" id="MobiDB-lite"/>
    </source>
</evidence>
<accession>A0AAD7S5Z2</accession>
<organism evidence="2 3">
    <name type="scientific">Aldrovandia affinis</name>
    <dbReference type="NCBI Taxonomy" id="143900"/>
    <lineage>
        <taxon>Eukaryota</taxon>
        <taxon>Metazoa</taxon>
        <taxon>Chordata</taxon>
        <taxon>Craniata</taxon>
        <taxon>Vertebrata</taxon>
        <taxon>Euteleostomi</taxon>
        <taxon>Actinopterygii</taxon>
        <taxon>Neopterygii</taxon>
        <taxon>Teleostei</taxon>
        <taxon>Notacanthiformes</taxon>
        <taxon>Halosauridae</taxon>
        <taxon>Aldrovandia</taxon>
    </lineage>
</organism>
<feature type="region of interest" description="Disordered" evidence="1">
    <location>
        <begin position="177"/>
        <end position="212"/>
    </location>
</feature>
<feature type="region of interest" description="Disordered" evidence="1">
    <location>
        <begin position="38"/>
        <end position="95"/>
    </location>
</feature>
<gene>
    <name evidence="2" type="ORF">AAFF_G00016150</name>
</gene>
<proteinExistence type="predicted"/>
<feature type="compositionally biased region" description="Low complexity" evidence="1">
    <location>
        <begin position="47"/>
        <end position="57"/>
    </location>
</feature>
<sequence length="229" mass="24732">MQQINADIEYLKRTTDTQTTTCETLRVVSATLDNRLTAVEKPRDQGATSSAASLSAAEIQPGPVPGETEDIQPAQPDDSAQGRTQSPAWSKVVREGRRQKQMVSVFATKFDLNVDADTLSDYLKEKLGREVKCRKIETVQSRFSSFCVTAECNDVAEMYDPQLWTAGSFVRRFYEPRRPRGAVGGPSGPEGTPRPQETGLLPGGDTGVPVVSAGMAGMTASCPAVSDQD</sequence>
<dbReference type="AlphaFoldDB" id="A0AAD7S5Z2"/>
<comment type="caution">
    <text evidence="2">The sequence shown here is derived from an EMBL/GenBank/DDBJ whole genome shotgun (WGS) entry which is preliminary data.</text>
</comment>
<dbReference type="EMBL" id="JAINUG010000105">
    <property type="protein sequence ID" value="KAJ8396549.1"/>
    <property type="molecule type" value="Genomic_DNA"/>
</dbReference>
<reference evidence="2" key="1">
    <citation type="journal article" date="2023" name="Science">
        <title>Genome structures resolve the early diversification of teleost fishes.</title>
        <authorList>
            <person name="Parey E."/>
            <person name="Louis A."/>
            <person name="Montfort J."/>
            <person name="Bouchez O."/>
            <person name="Roques C."/>
            <person name="Iampietro C."/>
            <person name="Lluch J."/>
            <person name="Castinel A."/>
            <person name="Donnadieu C."/>
            <person name="Desvignes T."/>
            <person name="Floi Bucao C."/>
            <person name="Jouanno E."/>
            <person name="Wen M."/>
            <person name="Mejri S."/>
            <person name="Dirks R."/>
            <person name="Jansen H."/>
            <person name="Henkel C."/>
            <person name="Chen W.J."/>
            <person name="Zahm M."/>
            <person name="Cabau C."/>
            <person name="Klopp C."/>
            <person name="Thompson A.W."/>
            <person name="Robinson-Rechavi M."/>
            <person name="Braasch I."/>
            <person name="Lecointre G."/>
            <person name="Bobe J."/>
            <person name="Postlethwait J.H."/>
            <person name="Berthelot C."/>
            <person name="Roest Crollius H."/>
            <person name="Guiguen Y."/>
        </authorList>
    </citation>
    <scope>NUCLEOTIDE SEQUENCE</scope>
    <source>
        <strain evidence="2">NC1722</strain>
    </source>
</reference>
<protein>
    <submittedName>
        <fullName evidence="2">Uncharacterized protein</fullName>
    </submittedName>
</protein>
<keyword evidence="3" id="KW-1185">Reference proteome</keyword>
<name>A0AAD7S5Z2_9TELE</name>
<evidence type="ECO:0000313" key="2">
    <source>
        <dbReference type="EMBL" id="KAJ8396549.1"/>
    </source>
</evidence>
<dbReference type="Proteomes" id="UP001221898">
    <property type="component" value="Unassembled WGS sequence"/>
</dbReference>